<evidence type="ECO:0000256" key="1">
    <source>
        <dbReference type="SAM" id="MobiDB-lite"/>
    </source>
</evidence>
<gene>
    <name evidence="2" type="ORF">J7W16_00220</name>
</gene>
<dbReference type="AlphaFoldDB" id="A0A940WNA2"/>
<dbReference type="EMBL" id="JAGKSQ010000001">
    <property type="protein sequence ID" value="MBP3949535.1"/>
    <property type="molecule type" value="Genomic_DNA"/>
</dbReference>
<reference evidence="2" key="1">
    <citation type="submission" date="2021-03" db="EMBL/GenBank/DDBJ databases">
        <title>Bacillus suaedae sp. nov., isolated from Suaeda aralocaspica.</title>
        <authorList>
            <person name="Lei R.F.R."/>
        </authorList>
    </citation>
    <scope>NUCLEOTIDE SEQUENCE</scope>
    <source>
        <strain evidence="2">YZJH907-2</strain>
    </source>
</reference>
<evidence type="ECO:0000313" key="3">
    <source>
        <dbReference type="Proteomes" id="UP000678228"/>
    </source>
</evidence>
<comment type="caution">
    <text evidence="2">The sequence shown here is derived from an EMBL/GenBank/DDBJ whole genome shotgun (WGS) entry which is preliminary data.</text>
</comment>
<dbReference type="Proteomes" id="UP000678228">
    <property type="component" value="Unassembled WGS sequence"/>
</dbReference>
<dbReference type="RefSeq" id="WP_210594921.1">
    <property type="nucleotide sequence ID" value="NZ_JAGKSQ010000001.1"/>
</dbReference>
<name>A0A940WNA2_9BACI</name>
<organism evidence="2 3">
    <name type="scientific">Halalkalibacter suaedae</name>
    <dbReference type="NCBI Taxonomy" id="2822140"/>
    <lineage>
        <taxon>Bacteria</taxon>
        <taxon>Bacillati</taxon>
        <taxon>Bacillota</taxon>
        <taxon>Bacilli</taxon>
        <taxon>Bacillales</taxon>
        <taxon>Bacillaceae</taxon>
        <taxon>Halalkalibacter</taxon>
    </lineage>
</organism>
<feature type="region of interest" description="Disordered" evidence="1">
    <location>
        <begin position="1"/>
        <end position="44"/>
    </location>
</feature>
<sequence length="112" mass="12775">MYQNRPPHHNPYNMNTQQHYQQQAPPPPPYRPPSKSENKRKSHITPNTLAVIAALLTNALEVQSILVDKDKTIQVLLEGSLRVQQKSELDRIVDQVRDVPVGDFISSLLNEK</sequence>
<protein>
    <submittedName>
        <fullName evidence="2">Uncharacterized protein</fullName>
    </submittedName>
</protein>
<keyword evidence="3" id="KW-1185">Reference proteome</keyword>
<evidence type="ECO:0000313" key="2">
    <source>
        <dbReference type="EMBL" id="MBP3949535.1"/>
    </source>
</evidence>
<proteinExistence type="predicted"/>
<accession>A0A940WNA2</accession>